<dbReference type="KEGG" id="cvn:111126635"/>
<proteinExistence type="predicted"/>
<reference evidence="4 5" key="1">
    <citation type="submission" date="2025-04" db="UniProtKB">
        <authorList>
            <consortium name="RefSeq"/>
        </authorList>
    </citation>
    <scope>IDENTIFICATION</scope>
    <source>
        <tissue evidence="4 5">Whole sample</tissue>
    </source>
</reference>
<keyword evidence="1" id="KW-0732">Signal</keyword>
<dbReference type="AlphaFoldDB" id="A0A8B8DHE5"/>
<name>A0A8B8DHE5_CRAVI</name>
<dbReference type="RefSeq" id="XP_022327119.1">
    <property type="nucleotide sequence ID" value="XM_022471411.1"/>
</dbReference>
<dbReference type="Gene3D" id="2.60.40.2080">
    <property type="match status" value="1"/>
</dbReference>
<gene>
    <name evidence="4 5" type="primary">LOC111126635</name>
</gene>
<dbReference type="Proteomes" id="UP000694844">
    <property type="component" value="Chromosome 3"/>
</dbReference>
<evidence type="ECO:0000259" key="2">
    <source>
        <dbReference type="Pfam" id="PF09458"/>
    </source>
</evidence>
<accession>A0A8B8DHE5</accession>
<evidence type="ECO:0000313" key="5">
    <source>
        <dbReference type="RefSeq" id="XP_022327120.1"/>
    </source>
</evidence>
<feature type="chain" id="PRO_5044666294" evidence="1">
    <location>
        <begin position="24"/>
        <end position="111"/>
    </location>
</feature>
<evidence type="ECO:0000313" key="3">
    <source>
        <dbReference type="Proteomes" id="UP000694844"/>
    </source>
</evidence>
<dbReference type="GO" id="GO:0030246">
    <property type="term" value="F:carbohydrate binding"/>
    <property type="evidence" value="ECO:0007669"/>
    <property type="project" value="InterPro"/>
</dbReference>
<sequence>MELFSMDLRILVAVISCIGLVSGGLCQSGEVMIYKYPDSPFPQRRVVTFKTPFKDRPAVMYGIKMIDSPYNQNTRANVRLLWVRPERFALLLSSSHDTNLYGLGVVWMACP</sequence>
<dbReference type="Pfam" id="PF09458">
    <property type="entry name" value="H_lectin"/>
    <property type="match status" value="1"/>
</dbReference>
<dbReference type="InterPro" id="IPR019019">
    <property type="entry name" value="H-type_lectin_domain"/>
</dbReference>
<keyword evidence="3" id="KW-1185">Reference proteome</keyword>
<dbReference type="InterPro" id="IPR037221">
    <property type="entry name" value="H-type_lectin_dom_sf"/>
</dbReference>
<dbReference type="RefSeq" id="XP_022327120.1">
    <property type="nucleotide sequence ID" value="XM_022471412.1"/>
</dbReference>
<dbReference type="SUPFAM" id="SSF141086">
    <property type="entry name" value="Agglutinin HPA-like"/>
    <property type="match status" value="1"/>
</dbReference>
<protein>
    <submittedName>
        <fullName evidence="4 5">Uncharacterized protein LOC111126635</fullName>
    </submittedName>
</protein>
<feature type="signal peptide" evidence="1">
    <location>
        <begin position="1"/>
        <end position="23"/>
    </location>
</feature>
<evidence type="ECO:0000313" key="4">
    <source>
        <dbReference type="RefSeq" id="XP_022327119.1"/>
    </source>
</evidence>
<organism evidence="3 5">
    <name type="scientific">Crassostrea virginica</name>
    <name type="common">Eastern oyster</name>
    <dbReference type="NCBI Taxonomy" id="6565"/>
    <lineage>
        <taxon>Eukaryota</taxon>
        <taxon>Metazoa</taxon>
        <taxon>Spiralia</taxon>
        <taxon>Lophotrochozoa</taxon>
        <taxon>Mollusca</taxon>
        <taxon>Bivalvia</taxon>
        <taxon>Autobranchia</taxon>
        <taxon>Pteriomorphia</taxon>
        <taxon>Ostreida</taxon>
        <taxon>Ostreoidea</taxon>
        <taxon>Ostreidae</taxon>
        <taxon>Crassostrea</taxon>
    </lineage>
</organism>
<dbReference type="GO" id="GO:0007155">
    <property type="term" value="P:cell adhesion"/>
    <property type="evidence" value="ECO:0007669"/>
    <property type="project" value="InterPro"/>
</dbReference>
<feature type="domain" description="H-type lectin" evidence="2">
    <location>
        <begin position="46"/>
        <end position="109"/>
    </location>
</feature>
<dbReference type="GeneID" id="111126635"/>
<evidence type="ECO:0000256" key="1">
    <source>
        <dbReference type="SAM" id="SignalP"/>
    </source>
</evidence>
<dbReference type="OrthoDB" id="6109395at2759"/>